<dbReference type="GO" id="GO:0005886">
    <property type="term" value="C:plasma membrane"/>
    <property type="evidence" value="ECO:0007669"/>
    <property type="project" value="UniProtKB-SubCell"/>
</dbReference>
<organism evidence="9 10">
    <name type="scientific">Siminovitchia terrae</name>
    <name type="common">Bacillus terrae</name>
    <dbReference type="NCBI Taxonomy" id="1914933"/>
    <lineage>
        <taxon>Bacteria</taxon>
        <taxon>Bacillati</taxon>
        <taxon>Bacillota</taxon>
        <taxon>Bacilli</taxon>
        <taxon>Bacillales</taxon>
        <taxon>Bacillaceae</taxon>
        <taxon>Siminovitchia</taxon>
    </lineage>
</organism>
<dbReference type="NCBIfam" id="NF004403">
    <property type="entry name" value="PRK05758.2-4"/>
    <property type="match status" value="1"/>
</dbReference>
<name>A0A429XCH9_SIMTE</name>
<dbReference type="Pfam" id="PF00213">
    <property type="entry name" value="OSCP"/>
    <property type="match status" value="1"/>
</dbReference>
<evidence type="ECO:0000313" key="9">
    <source>
        <dbReference type="EMBL" id="RST60991.1"/>
    </source>
</evidence>
<dbReference type="PRINTS" id="PR00125">
    <property type="entry name" value="ATPASEDELTA"/>
</dbReference>
<evidence type="ECO:0000256" key="3">
    <source>
        <dbReference type="ARBA" id="ARBA00022781"/>
    </source>
</evidence>
<evidence type="ECO:0000256" key="5">
    <source>
        <dbReference type="ARBA" id="ARBA00023136"/>
    </source>
</evidence>
<dbReference type="RefSeq" id="WP_120114826.1">
    <property type="nucleotide sequence ID" value="NZ_QYTW02000002.1"/>
</dbReference>
<keyword evidence="9" id="KW-0378">Hydrolase</keyword>
<proteinExistence type="inferred from homology"/>
<dbReference type="Gene3D" id="1.10.520.20">
    <property type="entry name" value="N-terminal domain of the delta subunit of the F1F0-ATP synthase"/>
    <property type="match status" value="1"/>
</dbReference>
<dbReference type="EMBL" id="QYTW02000002">
    <property type="protein sequence ID" value="RST60991.1"/>
    <property type="molecule type" value="Genomic_DNA"/>
</dbReference>
<dbReference type="NCBIfam" id="TIGR01145">
    <property type="entry name" value="ATP_synt_delta"/>
    <property type="match status" value="1"/>
</dbReference>
<comment type="function">
    <text evidence="8">This protein is part of the stalk that links CF(0) to CF(1). It either transmits conformational changes from CF(0) to CF(1) or is implicated in proton conduction.</text>
</comment>
<keyword evidence="4 8" id="KW-0406">Ion transport</keyword>
<dbReference type="Proteomes" id="UP000287296">
    <property type="component" value="Unassembled WGS sequence"/>
</dbReference>
<gene>
    <name evidence="8" type="primary">atpH</name>
    <name evidence="9" type="ORF">D5F11_002755</name>
</gene>
<reference evidence="9 10" key="1">
    <citation type="submission" date="2018-12" db="EMBL/GenBank/DDBJ databases">
        <authorList>
            <person name="Sun L."/>
            <person name="Chen Z."/>
        </authorList>
    </citation>
    <scope>NUCLEOTIDE SEQUENCE [LARGE SCALE GENOMIC DNA]</scope>
    <source>
        <strain evidence="9 10">LMG 29736</strain>
    </source>
</reference>
<evidence type="ECO:0000313" key="10">
    <source>
        <dbReference type="Proteomes" id="UP000287296"/>
    </source>
</evidence>
<dbReference type="InterPro" id="IPR000711">
    <property type="entry name" value="ATPase_OSCP/dsu"/>
</dbReference>
<evidence type="ECO:0000256" key="6">
    <source>
        <dbReference type="ARBA" id="ARBA00023196"/>
    </source>
</evidence>
<keyword evidence="3 8" id="KW-0375">Hydrogen ion transport</keyword>
<keyword evidence="7 8" id="KW-0066">ATP synthesis</keyword>
<keyword evidence="6 8" id="KW-0139">CF(1)</keyword>
<evidence type="ECO:0000256" key="1">
    <source>
        <dbReference type="ARBA" id="ARBA00004370"/>
    </source>
</evidence>
<comment type="function">
    <text evidence="8">F(1)F(0) ATP synthase produces ATP from ADP in the presence of a proton or sodium gradient. F-type ATPases consist of two structural domains, F(1) containing the extramembraneous catalytic core and F(0) containing the membrane proton channel, linked together by a central stalk and a peripheral stalk. During catalysis, ATP synthesis in the catalytic domain of F(1) is coupled via a rotary mechanism of the central stalk subunits to proton translocation.</text>
</comment>
<dbReference type="HAMAP" id="MF_01416">
    <property type="entry name" value="ATP_synth_delta_bact"/>
    <property type="match status" value="1"/>
</dbReference>
<protein>
    <recommendedName>
        <fullName evidence="8">ATP synthase subunit delta</fullName>
    </recommendedName>
    <alternativeName>
        <fullName evidence="8">ATP synthase F(1) sector subunit delta</fullName>
    </alternativeName>
    <alternativeName>
        <fullName evidence="8">F-type ATPase subunit delta</fullName>
        <shortName evidence="8">F-ATPase subunit delta</shortName>
    </alternativeName>
</protein>
<dbReference type="GO" id="GO:0046933">
    <property type="term" value="F:proton-transporting ATP synthase activity, rotational mechanism"/>
    <property type="evidence" value="ECO:0007669"/>
    <property type="project" value="UniProtKB-UniRule"/>
</dbReference>
<dbReference type="AlphaFoldDB" id="A0A429XCH9"/>
<comment type="subcellular location">
    <subcellularLocation>
        <location evidence="8">Cell membrane</location>
        <topology evidence="8">Peripheral membrane protein</topology>
    </subcellularLocation>
    <subcellularLocation>
        <location evidence="1">Membrane</location>
    </subcellularLocation>
</comment>
<dbReference type="PROSITE" id="PS00389">
    <property type="entry name" value="ATPASE_DELTA"/>
    <property type="match status" value="1"/>
</dbReference>
<dbReference type="InterPro" id="IPR026015">
    <property type="entry name" value="ATP_synth_OSCP/delta_N_sf"/>
</dbReference>
<evidence type="ECO:0000256" key="7">
    <source>
        <dbReference type="ARBA" id="ARBA00023310"/>
    </source>
</evidence>
<dbReference type="InterPro" id="IPR020781">
    <property type="entry name" value="ATPase_OSCP/d_CS"/>
</dbReference>
<dbReference type="GO" id="GO:0016787">
    <property type="term" value="F:hydrolase activity"/>
    <property type="evidence" value="ECO:0007669"/>
    <property type="project" value="UniProtKB-KW"/>
</dbReference>
<dbReference type="GO" id="GO:0045259">
    <property type="term" value="C:proton-transporting ATP synthase complex"/>
    <property type="evidence" value="ECO:0007669"/>
    <property type="project" value="UniProtKB-KW"/>
</dbReference>
<keyword evidence="2 8" id="KW-0813">Transport</keyword>
<keyword evidence="8" id="KW-1003">Cell membrane</keyword>
<sequence length="178" mass="19711">MSNPVVAERYALALYQVAKEQNLSDKIDEELRAIKKVLVQNPGFISLLQSPKLSVVQKRNLIEQSLPNVSSPVTNTFMILADRHREDILVEVAESYINHLNEERGIAEATVYSVRSLTADESKAISAVFAPKVGKQTLNIENIVDPNMLGGVKVRIGNRIFDGSLLGKLDRLGRQLTS</sequence>
<dbReference type="OrthoDB" id="9802471at2"/>
<dbReference type="PANTHER" id="PTHR11910">
    <property type="entry name" value="ATP SYNTHASE DELTA CHAIN"/>
    <property type="match status" value="1"/>
</dbReference>
<comment type="caution">
    <text evidence="9">The sequence shown here is derived from an EMBL/GenBank/DDBJ whole genome shotgun (WGS) entry which is preliminary data.</text>
</comment>
<evidence type="ECO:0000256" key="8">
    <source>
        <dbReference type="HAMAP-Rule" id="MF_01416"/>
    </source>
</evidence>
<evidence type="ECO:0000256" key="4">
    <source>
        <dbReference type="ARBA" id="ARBA00023065"/>
    </source>
</evidence>
<comment type="similarity">
    <text evidence="8">Belongs to the ATPase delta chain family.</text>
</comment>
<keyword evidence="5 8" id="KW-0472">Membrane</keyword>
<dbReference type="SUPFAM" id="SSF47928">
    <property type="entry name" value="N-terminal domain of the delta subunit of the F1F0-ATP synthase"/>
    <property type="match status" value="1"/>
</dbReference>
<evidence type="ECO:0000256" key="2">
    <source>
        <dbReference type="ARBA" id="ARBA00022448"/>
    </source>
</evidence>
<accession>A0A429XCH9</accession>